<dbReference type="PANTHER" id="PTHR12526">
    <property type="entry name" value="GLYCOSYLTRANSFERASE"/>
    <property type="match status" value="1"/>
</dbReference>
<sequence>MRVAMVSEHASPLAALGGVDAGGQNVHVAHLAAALAARGHEVDVYTRRDAEDLPRTVPVGPGVQVVHVDAGPALPLPKDALLPHMEVFGRELAAALLERPADLLHAHFWMSGVAAREAAGSVGLPLVQTFHALGSVKRRWQGEEDTSPPSRVVVETELAAAVDAVLATCSDEVRELAALGAPAERVHVVPCGVDLDLFSPDGPHGGPPRQQEHRVVAVGRLVERKGVEDAVRALALAPGGPLARTELLVAGGPPPGHLRIDAEAQRLRAVAEEVGVADRVHLLGRVDHADLPALLRSADAVVAPPWYEPFGIVPLEAMACGVPVVGTAVGGLLDTVEDGVSGALVPPRDPVALAAALGRLLDDPDRRSAWGRAGRRRAQEGYGWGSVAARTEDVYAGVLARTRLEAL</sequence>
<proteinExistence type="predicted"/>
<feature type="domain" description="Glycosyl transferase family 1" evidence="3">
    <location>
        <begin position="210"/>
        <end position="377"/>
    </location>
</feature>
<dbReference type="SUPFAM" id="SSF53756">
    <property type="entry name" value="UDP-Glycosyltransferase/glycogen phosphorylase"/>
    <property type="match status" value="1"/>
</dbReference>
<evidence type="ECO:0000259" key="3">
    <source>
        <dbReference type="Pfam" id="PF00534"/>
    </source>
</evidence>
<protein>
    <submittedName>
        <fullName evidence="5">Glycosyltransferase</fullName>
        <ecNumber evidence="5">2.4.-.-</ecNumber>
    </submittedName>
</protein>
<dbReference type="Pfam" id="PF00534">
    <property type="entry name" value="Glycos_transf_1"/>
    <property type="match status" value="1"/>
</dbReference>
<name>A0ABU8RHT1_9ACTN</name>
<evidence type="ECO:0000313" key="5">
    <source>
        <dbReference type="EMBL" id="MEJ5944603.1"/>
    </source>
</evidence>
<dbReference type="EMBL" id="JBBIAA010000003">
    <property type="protein sequence ID" value="MEJ5944603.1"/>
    <property type="molecule type" value="Genomic_DNA"/>
</dbReference>
<dbReference type="Gene3D" id="3.40.50.2000">
    <property type="entry name" value="Glycogen Phosphorylase B"/>
    <property type="match status" value="2"/>
</dbReference>
<keyword evidence="1 5" id="KW-0328">Glycosyltransferase</keyword>
<dbReference type="InterPro" id="IPR028098">
    <property type="entry name" value="Glyco_trans_4-like_N"/>
</dbReference>
<gene>
    <name evidence="5" type="ORF">WDZ17_04765</name>
</gene>
<dbReference type="Pfam" id="PF13439">
    <property type="entry name" value="Glyco_transf_4"/>
    <property type="match status" value="1"/>
</dbReference>
<evidence type="ECO:0000313" key="6">
    <source>
        <dbReference type="Proteomes" id="UP001387100"/>
    </source>
</evidence>
<dbReference type="InterPro" id="IPR001296">
    <property type="entry name" value="Glyco_trans_1"/>
</dbReference>
<keyword evidence="2 5" id="KW-0808">Transferase</keyword>
<dbReference type="EC" id="2.4.-.-" evidence="5"/>
<organism evidence="5 6">
    <name type="scientific">Pseudokineococcus basanitobsidens</name>
    <dbReference type="NCBI Taxonomy" id="1926649"/>
    <lineage>
        <taxon>Bacteria</taxon>
        <taxon>Bacillati</taxon>
        <taxon>Actinomycetota</taxon>
        <taxon>Actinomycetes</taxon>
        <taxon>Kineosporiales</taxon>
        <taxon>Kineosporiaceae</taxon>
        <taxon>Pseudokineococcus</taxon>
    </lineage>
</organism>
<dbReference type="GO" id="GO:0016757">
    <property type="term" value="F:glycosyltransferase activity"/>
    <property type="evidence" value="ECO:0007669"/>
    <property type="project" value="UniProtKB-KW"/>
</dbReference>
<reference evidence="5 6" key="1">
    <citation type="journal article" date="2017" name="Int. J. Syst. Evol. Microbiol.">
        <title>Pseudokineococcus basanitobsidens sp. nov., isolated from volcanic rock.</title>
        <authorList>
            <person name="Lee D.W."/>
            <person name="Park M.Y."/>
            <person name="Kim J.J."/>
            <person name="Kim B.S."/>
        </authorList>
    </citation>
    <scope>NUCLEOTIDE SEQUENCE [LARGE SCALE GENOMIC DNA]</scope>
    <source>
        <strain evidence="5 6">DSM 103726</strain>
    </source>
</reference>
<evidence type="ECO:0000256" key="2">
    <source>
        <dbReference type="ARBA" id="ARBA00022679"/>
    </source>
</evidence>
<accession>A0ABU8RHT1</accession>
<comment type="caution">
    <text evidence="5">The sequence shown here is derived from an EMBL/GenBank/DDBJ whole genome shotgun (WGS) entry which is preliminary data.</text>
</comment>
<dbReference type="PANTHER" id="PTHR12526:SF635">
    <property type="entry name" value="GLYCOSYL TRANSFERASE GROUP 1"/>
    <property type="match status" value="1"/>
</dbReference>
<keyword evidence="6" id="KW-1185">Reference proteome</keyword>
<dbReference type="Proteomes" id="UP001387100">
    <property type="component" value="Unassembled WGS sequence"/>
</dbReference>
<dbReference type="RefSeq" id="WP_339573988.1">
    <property type="nucleotide sequence ID" value="NZ_JBBIAA010000003.1"/>
</dbReference>
<feature type="domain" description="Glycosyltransferase subfamily 4-like N-terminal" evidence="4">
    <location>
        <begin position="22"/>
        <end position="196"/>
    </location>
</feature>
<evidence type="ECO:0000256" key="1">
    <source>
        <dbReference type="ARBA" id="ARBA00022676"/>
    </source>
</evidence>
<evidence type="ECO:0000259" key="4">
    <source>
        <dbReference type="Pfam" id="PF13439"/>
    </source>
</evidence>